<dbReference type="EMBL" id="ML208294">
    <property type="protein sequence ID" value="TFK71724.1"/>
    <property type="molecule type" value="Genomic_DNA"/>
</dbReference>
<dbReference type="Proteomes" id="UP000308600">
    <property type="component" value="Unassembled WGS sequence"/>
</dbReference>
<proteinExistence type="predicted"/>
<evidence type="ECO:0000313" key="2">
    <source>
        <dbReference type="Proteomes" id="UP000308600"/>
    </source>
</evidence>
<organism evidence="1 2">
    <name type="scientific">Pluteus cervinus</name>
    <dbReference type="NCBI Taxonomy" id="181527"/>
    <lineage>
        <taxon>Eukaryota</taxon>
        <taxon>Fungi</taxon>
        <taxon>Dikarya</taxon>
        <taxon>Basidiomycota</taxon>
        <taxon>Agaricomycotina</taxon>
        <taxon>Agaricomycetes</taxon>
        <taxon>Agaricomycetidae</taxon>
        <taxon>Agaricales</taxon>
        <taxon>Pluteineae</taxon>
        <taxon>Pluteaceae</taxon>
        <taxon>Pluteus</taxon>
    </lineage>
</organism>
<keyword evidence="2" id="KW-1185">Reference proteome</keyword>
<name>A0ACD3B163_9AGAR</name>
<sequence>MLDEGVSFEEDNTSYIFPKGGDMSYNIEHITDIKEFDSQWLDSDVEEILIMSRKPSEKLPTIVEDASEGSPHSPQLPRTLQDFDIIDVGPSLAFGSTLCRRRDTTKLYEMRRYPARDVQERKQQRILEIISQLRSPFLPHIHATFRENGDFHYVLDWHAGPSLSTLVSSSGPIESERAALFVDALHHLHGAKIVHRSLSADCVTLTALGHIILTDFRRASCFTTSPVSYEPVDSISGSCRAPEVTLGWKHEYAVDCWNLGVVMYYMLSGKVN</sequence>
<gene>
    <name evidence="1" type="ORF">BDN72DRAFT_417005</name>
</gene>
<protein>
    <submittedName>
        <fullName evidence="1">Kinase-like protein</fullName>
    </submittedName>
</protein>
<accession>A0ACD3B163</accession>
<reference evidence="1 2" key="1">
    <citation type="journal article" date="2019" name="Nat. Ecol. Evol.">
        <title>Megaphylogeny resolves global patterns of mushroom evolution.</title>
        <authorList>
            <person name="Varga T."/>
            <person name="Krizsan K."/>
            <person name="Foldi C."/>
            <person name="Dima B."/>
            <person name="Sanchez-Garcia M."/>
            <person name="Sanchez-Ramirez S."/>
            <person name="Szollosi G.J."/>
            <person name="Szarkandi J.G."/>
            <person name="Papp V."/>
            <person name="Albert L."/>
            <person name="Andreopoulos W."/>
            <person name="Angelini C."/>
            <person name="Antonin V."/>
            <person name="Barry K.W."/>
            <person name="Bougher N.L."/>
            <person name="Buchanan P."/>
            <person name="Buyck B."/>
            <person name="Bense V."/>
            <person name="Catcheside P."/>
            <person name="Chovatia M."/>
            <person name="Cooper J."/>
            <person name="Damon W."/>
            <person name="Desjardin D."/>
            <person name="Finy P."/>
            <person name="Geml J."/>
            <person name="Haridas S."/>
            <person name="Hughes K."/>
            <person name="Justo A."/>
            <person name="Karasinski D."/>
            <person name="Kautmanova I."/>
            <person name="Kiss B."/>
            <person name="Kocsube S."/>
            <person name="Kotiranta H."/>
            <person name="LaButti K.M."/>
            <person name="Lechner B.E."/>
            <person name="Liimatainen K."/>
            <person name="Lipzen A."/>
            <person name="Lukacs Z."/>
            <person name="Mihaltcheva S."/>
            <person name="Morgado L.N."/>
            <person name="Niskanen T."/>
            <person name="Noordeloos M.E."/>
            <person name="Ohm R.A."/>
            <person name="Ortiz-Santana B."/>
            <person name="Ovrebo C."/>
            <person name="Racz N."/>
            <person name="Riley R."/>
            <person name="Savchenko A."/>
            <person name="Shiryaev A."/>
            <person name="Soop K."/>
            <person name="Spirin V."/>
            <person name="Szebenyi C."/>
            <person name="Tomsovsky M."/>
            <person name="Tulloss R.E."/>
            <person name="Uehling J."/>
            <person name="Grigoriev I.V."/>
            <person name="Vagvolgyi C."/>
            <person name="Papp T."/>
            <person name="Martin F.M."/>
            <person name="Miettinen O."/>
            <person name="Hibbett D.S."/>
            <person name="Nagy L.G."/>
        </authorList>
    </citation>
    <scope>NUCLEOTIDE SEQUENCE [LARGE SCALE GENOMIC DNA]</scope>
    <source>
        <strain evidence="1 2">NL-1719</strain>
    </source>
</reference>
<evidence type="ECO:0000313" key="1">
    <source>
        <dbReference type="EMBL" id="TFK71724.1"/>
    </source>
</evidence>